<dbReference type="InterPro" id="IPR006224">
    <property type="entry name" value="PsdUridine_synth_RluA-like_CS"/>
</dbReference>
<feature type="domain" description="Pseudouridine synthase RsuA/RluA-like" evidence="3">
    <location>
        <begin position="32"/>
        <end position="175"/>
    </location>
</feature>
<evidence type="ECO:0000256" key="1">
    <source>
        <dbReference type="ARBA" id="ARBA00010876"/>
    </source>
</evidence>
<comment type="similarity">
    <text evidence="1">Belongs to the pseudouridine synthase RluA family.</text>
</comment>
<evidence type="ECO:0000256" key="2">
    <source>
        <dbReference type="ARBA" id="ARBA00023235"/>
    </source>
</evidence>
<dbReference type="GO" id="GO:0009982">
    <property type="term" value="F:pseudouridine synthase activity"/>
    <property type="evidence" value="ECO:0007669"/>
    <property type="project" value="InterPro"/>
</dbReference>
<protein>
    <submittedName>
        <fullName evidence="4">RluA family pseudouridine synthase</fullName>
    </submittedName>
</protein>
<dbReference type="PANTHER" id="PTHR21600">
    <property type="entry name" value="MITOCHONDRIAL RNA PSEUDOURIDINE SYNTHASE"/>
    <property type="match status" value="1"/>
</dbReference>
<organism evidence="4 5">
    <name type="scientific">Mucilaginibacter gracilis</name>
    <dbReference type="NCBI Taxonomy" id="423350"/>
    <lineage>
        <taxon>Bacteria</taxon>
        <taxon>Pseudomonadati</taxon>
        <taxon>Bacteroidota</taxon>
        <taxon>Sphingobacteriia</taxon>
        <taxon>Sphingobacteriales</taxon>
        <taxon>Sphingobacteriaceae</taxon>
        <taxon>Mucilaginibacter</taxon>
    </lineage>
</organism>
<dbReference type="InterPro" id="IPR050188">
    <property type="entry name" value="RluA_PseudoU_synthase"/>
</dbReference>
<dbReference type="Proteomes" id="UP000268007">
    <property type="component" value="Unassembled WGS sequence"/>
</dbReference>
<dbReference type="PANTHER" id="PTHR21600:SF44">
    <property type="entry name" value="RIBOSOMAL LARGE SUBUNIT PSEUDOURIDINE SYNTHASE D"/>
    <property type="match status" value="1"/>
</dbReference>
<evidence type="ECO:0000259" key="3">
    <source>
        <dbReference type="Pfam" id="PF00849"/>
    </source>
</evidence>
<proteinExistence type="inferred from homology"/>
<evidence type="ECO:0000313" key="5">
    <source>
        <dbReference type="Proteomes" id="UP000268007"/>
    </source>
</evidence>
<dbReference type="GO" id="GO:0140098">
    <property type="term" value="F:catalytic activity, acting on RNA"/>
    <property type="evidence" value="ECO:0007669"/>
    <property type="project" value="UniProtKB-ARBA"/>
</dbReference>
<dbReference type="GO" id="GO:0003723">
    <property type="term" value="F:RNA binding"/>
    <property type="evidence" value="ECO:0007669"/>
    <property type="project" value="InterPro"/>
</dbReference>
<dbReference type="CDD" id="cd02869">
    <property type="entry name" value="PseudoU_synth_RluA_like"/>
    <property type="match status" value="1"/>
</dbReference>
<gene>
    <name evidence="4" type="ORF">BDD43_4028</name>
</gene>
<keyword evidence="2" id="KW-0413">Isomerase</keyword>
<dbReference type="Pfam" id="PF00849">
    <property type="entry name" value="PseudoU_synth_2"/>
    <property type="match status" value="1"/>
</dbReference>
<reference evidence="4 5" key="1">
    <citation type="submission" date="2018-10" db="EMBL/GenBank/DDBJ databases">
        <title>Genomic Encyclopedia of Archaeal and Bacterial Type Strains, Phase II (KMG-II): from individual species to whole genera.</title>
        <authorList>
            <person name="Goeker M."/>
        </authorList>
    </citation>
    <scope>NUCLEOTIDE SEQUENCE [LARGE SCALE GENOMIC DNA]</scope>
    <source>
        <strain evidence="4 5">DSM 18602</strain>
    </source>
</reference>
<dbReference type="PROSITE" id="PS01129">
    <property type="entry name" value="PSI_RLU"/>
    <property type="match status" value="1"/>
</dbReference>
<sequence length="255" mass="29345">MQMAFLMSGILVIFAAMKIPKFQDLILFENPDIIVVNKPPFISSLDEREGGEINMLRLAKNYSPDAQVCHRLDKETSGALIIAKNPEAYRLVSIQFEKRRVKKIYHAIIEGTHVFEDLQIDLPILNAGKGNVTISRQEGKRAETHFQSLKYFKHYTLVQCRPVTGRMHQIRIHLATQRASIAGDEMYKGKPVFLSAIKRGYRLGKEQEELPIMKRFALHAYEVTFKINEVDEVTIHAPYPKDFETLLKLLEKFDS</sequence>
<dbReference type="InterPro" id="IPR020103">
    <property type="entry name" value="PsdUridine_synth_cat_dom_sf"/>
</dbReference>
<evidence type="ECO:0000313" key="4">
    <source>
        <dbReference type="EMBL" id="RKR83814.1"/>
    </source>
</evidence>
<name>A0A495J614_9SPHI</name>
<dbReference type="GO" id="GO:0000455">
    <property type="term" value="P:enzyme-directed rRNA pseudouridine synthesis"/>
    <property type="evidence" value="ECO:0007669"/>
    <property type="project" value="TreeGrafter"/>
</dbReference>
<dbReference type="InterPro" id="IPR006145">
    <property type="entry name" value="PsdUridine_synth_RsuA/RluA"/>
</dbReference>
<dbReference type="EMBL" id="RBKU01000001">
    <property type="protein sequence ID" value="RKR83814.1"/>
    <property type="molecule type" value="Genomic_DNA"/>
</dbReference>
<dbReference type="SUPFAM" id="SSF55120">
    <property type="entry name" value="Pseudouridine synthase"/>
    <property type="match status" value="1"/>
</dbReference>
<dbReference type="AlphaFoldDB" id="A0A495J614"/>
<dbReference type="Gene3D" id="3.30.2350.10">
    <property type="entry name" value="Pseudouridine synthase"/>
    <property type="match status" value="1"/>
</dbReference>
<comment type="caution">
    <text evidence="4">The sequence shown here is derived from an EMBL/GenBank/DDBJ whole genome shotgun (WGS) entry which is preliminary data.</text>
</comment>
<accession>A0A495J614</accession>
<keyword evidence="5" id="KW-1185">Reference proteome</keyword>